<accession>A0A8H6M266</accession>
<keyword evidence="3" id="KW-1185">Reference proteome</keyword>
<protein>
    <submittedName>
        <fullName evidence="2">Uncharacterized protein</fullName>
    </submittedName>
</protein>
<feature type="compositionally biased region" description="Basic and acidic residues" evidence="1">
    <location>
        <begin position="180"/>
        <end position="193"/>
    </location>
</feature>
<name>A0A8H6M266_9AGAR</name>
<gene>
    <name evidence="2" type="ORF">DFP72DRAFT_1139239</name>
</gene>
<dbReference type="EMBL" id="JACGCI010000056">
    <property type="protein sequence ID" value="KAF6750514.1"/>
    <property type="molecule type" value="Genomic_DNA"/>
</dbReference>
<evidence type="ECO:0000313" key="2">
    <source>
        <dbReference type="EMBL" id="KAF6750514.1"/>
    </source>
</evidence>
<feature type="region of interest" description="Disordered" evidence="1">
    <location>
        <begin position="16"/>
        <end position="73"/>
    </location>
</feature>
<feature type="region of interest" description="Disordered" evidence="1">
    <location>
        <begin position="135"/>
        <end position="193"/>
    </location>
</feature>
<evidence type="ECO:0000256" key="1">
    <source>
        <dbReference type="SAM" id="MobiDB-lite"/>
    </source>
</evidence>
<proteinExistence type="predicted"/>
<dbReference type="AlphaFoldDB" id="A0A8H6M266"/>
<sequence length="193" mass="20444">MLETYLECMNALKVTPSDQVYSPSDEPGGNSQGPPAPDVITEIGANERRAQRLPSRASNHGAKLSPLQAQGTARIDPIPSRPSSSFLYAFASVLNDLPCITASLSGNYLISPCLSLPHRPLTAPSPQHHLAFAPKSMSGSLASGPPPSQRAHRSPPTPLNTVALLGLSTKHSVAPNSERLSVRLEAHRHPTGQ</sequence>
<reference evidence="2 3" key="1">
    <citation type="submission" date="2020-07" db="EMBL/GenBank/DDBJ databases">
        <title>Comparative genomics of pyrophilous fungi reveals a link between fire events and developmental genes.</title>
        <authorList>
            <consortium name="DOE Joint Genome Institute"/>
            <person name="Steindorff A.S."/>
            <person name="Carver A."/>
            <person name="Calhoun S."/>
            <person name="Stillman K."/>
            <person name="Liu H."/>
            <person name="Lipzen A."/>
            <person name="Pangilinan J."/>
            <person name="Labutti K."/>
            <person name="Bruns T.D."/>
            <person name="Grigoriev I.V."/>
        </authorList>
    </citation>
    <scope>NUCLEOTIDE SEQUENCE [LARGE SCALE GENOMIC DNA]</scope>
    <source>
        <strain evidence="2 3">CBS 144469</strain>
    </source>
</reference>
<evidence type="ECO:0000313" key="3">
    <source>
        <dbReference type="Proteomes" id="UP000521943"/>
    </source>
</evidence>
<organism evidence="2 3">
    <name type="scientific">Ephemerocybe angulata</name>
    <dbReference type="NCBI Taxonomy" id="980116"/>
    <lineage>
        <taxon>Eukaryota</taxon>
        <taxon>Fungi</taxon>
        <taxon>Dikarya</taxon>
        <taxon>Basidiomycota</taxon>
        <taxon>Agaricomycotina</taxon>
        <taxon>Agaricomycetes</taxon>
        <taxon>Agaricomycetidae</taxon>
        <taxon>Agaricales</taxon>
        <taxon>Agaricineae</taxon>
        <taxon>Psathyrellaceae</taxon>
        <taxon>Ephemerocybe</taxon>
    </lineage>
</organism>
<comment type="caution">
    <text evidence="2">The sequence shown here is derived from an EMBL/GenBank/DDBJ whole genome shotgun (WGS) entry which is preliminary data.</text>
</comment>
<dbReference type="Proteomes" id="UP000521943">
    <property type="component" value="Unassembled WGS sequence"/>
</dbReference>
<feature type="compositionally biased region" description="Polar residues" evidence="1">
    <location>
        <begin position="169"/>
        <end position="179"/>
    </location>
</feature>